<dbReference type="OrthoDB" id="5582146at2759"/>
<evidence type="ECO:0008006" key="3">
    <source>
        <dbReference type="Google" id="ProtNLM"/>
    </source>
</evidence>
<proteinExistence type="predicted"/>
<evidence type="ECO:0000313" key="1">
    <source>
        <dbReference type="EMBL" id="GAV56293.1"/>
    </source>
</evidence>
<comment type="caution">
    <text evidence="1">The sequence shown here is derived from an EMBL/GenBank/DDBJ whole genome shotgun (WGS) entry which is preliminary data.</text>
</comment>
<organism evidence="1 2">
    <name type="scientific">Zygosaccharomyces rouxii</name>
    <dbReference type="NCBI Taxonomy" id="4956"/>
    <lineage>
        <taxon>Eukaryota</taxon>
        <taxon>Fungi</taxon>
        <taxon>Dikarya</taxon>
        <taxon>Ascomycota</taxon>
        <taxon>Saccharomycotina</taxon>
        <taxon>Saccharomycetes</taxon>
        <taxon>Saccharomycetales</taxon>
        <taxon>Saccharomycetaceae</taxon>
        <taxon>Zygosaccharomyces</taxon>
    </lineage>
</organism>
<evidence type="ECO:0000313" key="2">
    <source>
        <dbReference type="Proteomes" id="UP000187013"/>
    </source>
</evidence>
<protein>
    <recommendedName>
        <fullName evidence="3">Maintenance of telomere capping protein 2</fullName>
    </recommendedName>
</protein>
<dbReference type="AlphaFoldDB" id="A0A1Q3AL72"/>
<sequence length="323" mass="36853">MAVGKLPDFISCLRFMMAARKHLVYFYSMKESESPTSGQLDIERQATLLKNIVERLYLNEGVNCYVLKNIPQEGLPTYNDQTYTGVEIVIIPQVHTLSKDEQNVLVRMMMASQVLRPARLFIGMISWDTTKESEMSGDIELALSSRITSEDWLKHKFWFACCEPNENELFSPLMEATPESPAELQYTDVHVNRSIHRYILDVMIHLRMHKLVDTTKGGGVHTSALRDVLALSQLIALYRFKKRFVTPEHVKLACTWYFPLHIEILKASTMDASVLYGSRPELVEGMLKCIADVKLSKTVETENPLFLETVVVQDVLNKVVPPV</sequence>
<gene>
    <name evidence="1" type="ORF">ZYGR_0BB00700</name>
</gene>
<dbReference type="EMBL" id="BDGX01000054">
    <property type="protein sequence ID" value="GAV56293.1"/>
    <property type="molecule type" value="Genomic_DNA"/>
</dbReference>
<dbReference type="Proteomes" id="UP000187013">
    <property type="component" value="Unassembled WGS sequence"/>
</dbReference>
<accession>A0A1Q3AL72</accession>
<reference evidence="1 2" key="1">
    <citation type="submission" date="2016-08" db="EMBL/GenBank/DDBJ databases">
        <title>Draft genome sequence of allopolyploid Zygosaccharomyces rouxii.</title>
        <authorList>
            <person name="Watanabe J."/>
            <person name="Uehara K."/>
            <person name="Mogi Y."/>
            <person name="Tsukioka Y."/>
        </authorList>
    </citation>
    <scope>NUCLEOTIDE SEQUENCE [LARGE SCALE GENOMIC DNA]</scope>
    <source>
        <strain evidence="1 2">NBRC 110957</strain>
    </source>
</reference>
<name>A0A1Q3AL72_ZYGRO</name>